<feature type="compositionally biased region" description="Basic and acidic residues" evidence="1">
    <location>
        <begin position="121"/>
        <end position="183"/>
    </location>
</feature>
<feature type="compositionally biased region" description="Acidic residues" evidence="1">
    <location>
        <begin position="111"/>
        <end position="120"/>
    </location>
</feature>
<dbReference type="Proteomes" id="UP001497482">
    <property type="component" value="Chromosome 14"/>
</dbReference>
<feature type="compositionally biased region" description="Basic and acidic residues" evidence="1">
    <location>
        <begin position="245"/>
        <end position="341"/>
    </location>
</feature>
<feature type="transmembrane region" description="Helical" evidence="2">
    <location>
        <begin position="88"/>
        <end position="107"/>
    </location>
</feature>
<dbReference type="EMBL" id="OZ035836">
    <property type="protein sequence ID" value="CAL1580351.1"/>
    <property type="molecule type" value="Genomic_DNA"/>
</dbReference>
<dbReference type="PANTHER" id="PTHR31453">
    <property type="entry name" value="TRANSMEMBRANE PROTEIN 236"/>
    <property type="match status" value="1"/>
</dbReference>
<evidence type="ECO:0000313" key="3">
    <source>
        <dbReference type="EMBL" id="CAL1580351.1"/>
    </source>
</evidence>
<evidence type="ECO:0000256" key="1">
    <source>
        <dbReference type="SAM" id="MobiDB-lite"/>
    </source>
</evidence>
<dbReference type="InterPro" id="IPR020394">
    <property type="entry name" value="Uncharacterised_FAM23-like_TM"/>
</dbReference>
<evidence type="ECO:0000313" key="4">
    <source>
        <dbReference type="Proteomes" id="UP001497482"/>
    </source>
</evidence>
<sequence length="525" mass="58693">MPSRKTVKLILYEVLEFTALVAPVFVVFERFASLLRDIANRDWTTYWLIVSVSMAYVTTVTLLVWAPLKYLELKRSVTVEITQWRPTVLLFLVLSTAPCFGILIASAEAEEEEFVSEEGEEQAKEGEEQAKEGEEQAKEGEEQAKEGEEQAKEGEEQAKEGEEQVKEGEEQAKEGEEQAKEGRGAGQGGRGAGKEGEEQVKEERSRPRRERAGEGGRGAGEGGRGAGQGGRGAGEGGEEQEEGEEQVKEGEEQAKEGEEQVKEERSRPGGEDSREKERSREVKEGEEQVKEGEEQAKEGEEQVKEGEEQVKEGEEQAKEGEEQVKEGEEQAKEGEEQAKEGEEQMQFCIDFPFVLIDLKVQMKNGFRLDHFTELPVSLVLFSGIFVDIVEKLRPHRLLGPTGDLDSDMTIISSPVLTHLESITSVSGQMSSKPNQTEDPVPNGVTRTAPDIRNGARSGRHQDITPTRPTYPRRTAPSAPYLYSTRPRAYSGPLKILWRRDPRAEIFVDSFMFWLDTVEMVGYYPE</sequence>
<organism evidence="3 4">
    <name type="scientific">Knipowitschia caucasica</name>
    <name type="common">Caucasian dwarf goby</name>
    <name type="synonym">Pomatoschistus caucasicus</name>
    <dbReference type="NCBI Taxonomy" id="637954"/>
    <lineage>
        <taxon>Eukaryota</taxon>
        <taxon>Metazoa</taxon>
        <taxon>Chordata</taxon>
        <taxon>Craniata</taxon>
        <taxon>Vertebrata</taxon>
        <taxon>Euteleostomi</taxon>
        <taxon>Actinopterygii</taxon>
        <taxon>Neopterygii</taxon>
        <taxon>Teleostei</taxon>
        <taxon>Neoteleostei</taxon>
        <taxon>Acanthomorphata</taxon>
        <taxon>Gobiaria</taxon>
        <taxon>Gobiiformes</taxon>
        <taxon>Gobioidei</taxon>
        <taxon>Gobiidae</taxon>
        <taxon>Gobiinae</taxon>
        <taxon>Knipowitschia</taxon>
    </lineage>
</organism>
<keyword evidence="2" id="KW-0472">Membrane</keyword>
<feature type="region of interest" description="Disordered" evidence="1">
    <location>
        <begin position="111"/>
        <end position="341"/>
    </location>
</feature>
<evidence type="ECO:0000256" key="2">
    <source>
        <dbReference type="SAM" id="Phobius"/>
    </source>
</evidence>
<dbReference type="AlphaFoldDB" id="A0AAV2JRP4"/>
<keyword evidence="2" id="KW-1133">Transmembrane helix</keyword>
<feature type="compositionally biased region" description="Polar residues" evidence="1">
    <location>
        <begin position="426"/>
        <end position="437"/>
    </location>
</feature>
<name>A0AAV2JRP4_KNICA</name>
<feature type="transmembrane region" description="Helical" evidence="2">
    <location>
        <begin position="46"/>
        <end position="68"/>
    </location>
</feature>
<protein>
    <submittedName>
        <fullName evidence="3">Uncharacterized protein</fullName>
    </submittedName>
</protein>
<feature type="compositionally biased region" description="Low complexity" evidence="1">
    <location>
        <begin position="464"/>
        <end position="476"/>
    </location>
</feature>
<proteinExistence type="predicted"/>
<accession>A0AAV2JRP4</accession>
<feature type="compositionally biased region" description="Gly residues" evidence="1">
    <location>
        <begin position="215"/>
        <end position="235"/>
    </location>
</feature>
<keyword evidence="2" id="KW-0812">Transmembrane</keyword>
<gene>
    <name evidence="3" type="ORF">KC01_LOCUS11205</name>
</gene>
<feature type="compositionally biased region" description="Basic and acidic residues" evidence="1">
    <location>
        <begin position="192"/>
        <end position="214"/>
    </location>
</feature>
<keyword evidence="4" id="KW-1185">Reference proteome</keyword>
<feature type="region of interest" description="Disordered" evidence="1">
    <location>
        <begin position="426"/>
        <end position="477"/>
    </location>
</feature>
<feature type="transmembrane region" description="Helical" evidence="2">
    <location>
        <begin position="9"/>
        <end position="26"/>
    </location>
</feature>
<reference evidence="3 4" key="1">
    <citation type="submission" date="2024-04" db="EMBL/GenBank/DDBJ databases">
        <authorList>
            <person name="Waldvogel A.-M."/>
            <person name="Schoenle A."/>
        </authorList>
    </citation>
    <scope>NUCLEOTIDE SEQUENCE [LARGE SCALE GENOMIC DNA]</scope>
</reference>
<dbReference type="PANTHER" id="PTHR31453:SF2">
    <property type="entry name" value="TRANSMEMBRANE PROTEIN 236"/>
    <property type="match status" value="1"/>
</dbReference>